<dbReference type="EMBL" id="BAUV01000019">
    <property type="protein sequence ID" value="GAE35477.1"/>
    <property type="molecule type" value="Genomic_DNA"/>
</dbReference>
<gene>
    <name evidence="1" type="ORF">JCM9157_2586</name>
</gene>
<accession>W4QUA8</accession>
<dbReference type="Pfam" id="PF11155">
    <property type="entry name" value="DUF2935"/>
    <property type="match status" value="2"/>
</dbReference>
<dbReference type="Proteomes" id="UP000018896">
    <property type="component" value="Unassembled WGS sequence"/>
</dbReference>
<comment type="caution">
    <text evidence="1">The sequence shown here is derived from an EMBL/GenBank/DDBJ whole genome shotgun (WGS) entry which is preliminary data.</text>
</comment>
<sequence length="277" mass="32516">MMTVASDITPWEEHSFWLEILQDHAYFVRDHLSVSEQQYVGVAQQYVEAFEQLRLRLRNLNPNLGIADQIMIDFAKEVFPVAEGYYQFEGKMQALRIQNQVNLNLSPTYLNGTLSENEEYLRILSYYMKGQNYPPQPLVDLLDLWLEDQLGHAALLRNILDPIEMKITAQTDVYIQQFQSFIVQNEQMKGYLRFSPPGIARQTRFSREVGQTTINMYNFIIDVVKMYMNTEVLNRTTLRFLEHHFPESCYFIRKLSMYAPELGPQAEQCPLTKPSFE</sequence>
<dbReference type="AlphaFoldDB" id="W4QUA8"/>
<organism evidence="1 2">
    <name type="scientific">Halalkalibacter akibai (strain ATCC 43226 / DSM 21942 / CIP 109018 / JCM 9157 / 1139)</name>
    <name type="common">Bacillus akibai</name>
    <dbReference type="NCBI Taxonomy" id="1236973"/>
    <lineage>
        <taxon>Bacteria</taxon>
        <taxon>Bacillati</taxon>
        <taxon>Bacillota</taxon>
        <taxon>Bacilli</taxon>
        <taxon>Bacillales</taxon>
        <taxon>Bacillaceae</taxon>
        <taxon>Halalkalibacter</taxon>
    </lineage>
</organism>
<dbReference type="Gene3D" id="1.20.1260.120">
    <property type="entry name" value="Protein of unknown function DUF2935"/>
    <property type="match status" value="1"/>
</dbReference>
<dbReference type="InterPro" id="IPR021328">
    <property type="entry name" value="CotB-like"/>
</dbReference>
<evidence type="ECO:0000313" key="2">
    <source>
        <dbReference type="Proteomes" id="UP000018896"/>
    </source>
</evidence>
<proteinExistence type="predicted"/>
<dbReference type="SUPFAM" id="SSF158430">
    <property type="entry name" value="Bacillus cereus metalloprotein-like"/>
    <property type="match status" value="2"/>
</dbReference>
<evidence type="ECO:0000313" key="1">
    <source>
        <dbReference type="EMBL" id="GAE35477.1"/>
    </source>
</evidence>
<protein>
    <recommendedName>
        <fullName evidence="3">DUF2935 domain-containing protein</fullName>
    </recommendedName>
</protein>
<name>W4QUA8_HALA3</name>
<evidence type="ECO:0008006" key="3">
    <source>
        <dbReference type="Google" id="ProtNLM"/>
    </source>
</evidence>
<dbReference type="eggNOG" id="ENOG502ZCMC">
    <property type="taxonomic scope" value="Bacteria"/>
</dbReference>
<reference evidence="1 2" key="1">
    <citation type="journal article" date="2014" name="Genome Announc.">
        <title>Draft Genome Sequences of Three Alkaliphilic Bacillus Strains, Bacillus wakoensis JCM 9140T, Bacillus akibai JCM 9157T, and Bacillus hemicellulosilyticus JCM 9152T.</title>
        <authorList>
            <person name="Yuki M."/>
            <person name="Oshima K."/>
            <person name="Suda W."/>
            <person name="Oshida Y."/>
            <person name="Kitamura K."/>
            <person name="Iida T."/>
            <person name="Hattori M."/>
            <person name="Ohkuma M."/>
        </authorList>
    </citation>
    <scope>NUCLEOTIDE SEQUENCE [LARGE SCALE GENOMIC DNA]</scope>
    <source>
        <strain evidence="1 2">JCM 9157</strain>
    </source>
</reference>
<keyword evidence="2" id="KW-1185">Reference proteome</keyword>
<dbReference type="STRING" id="1236973.JCM9157_2586"/>